<feature type="signal peptide" evidence="1">
    <location>
        <begin position="1"/>
        <end position="24"/>
    </location>
</feature>
<dbReference type="RefSeq" id="WP_156625437.1">
    <property type="nucleotide sequence ID" value="NZ_CACRTO010000008.1"/>
</dbReference>
<sequence>MKKKILLGLIILSLSFNLSSCSLFKINSENKTTTEDEQLLDETTKDDEPVKTTNFEALNKTYSANGDISSIKVGTNIYDDQQGLNYTEGEYKELDFAKDLLYLYLNEDSSVYNYLVSIDSNTEKGYVSITNEDKEKLIKDLNSLRNQMELNPGEEMVVRLDRVTYEGPNSETNTGSSFKIRVAISRVGATVVPWNYFNVTVFEDGNKLYAHLF</sequence>
<organism evidence="2">
    <name type="scientific">Clostridium tertium</name>
    <dbReference type="NCBI Taxonomy" id="1559"/>
    <lineage>
        <taxon>Bacteria</taxon>
        <taxon>Bacillati</taxon>
        <taxon>Bacillota</taxon>
        <taxon>Clostridia</taxon>
        <taxon>Eubacteriales</taxon>
        <taxon>Clostridiaceae</taxon>
        <taxon>Clostridium</taxon>
    </lineage>
</organism>
<keyword evidence="1" id="KW-0732">Signal</keyword>
<proteinExistence type="predicted"/>
<protein>
    <recommendedName>
        <fullName evidence="3">Lipoprotein</fullName>
    </recommendedName>
</protein>
<evidence type="ECO:0008006" key="3">
    <source>
        <dbReference type="Google" id="ProtNLM"/>
    </source>
</evidence>
<evidence type="ECO:0000313" key="2">
    <source>
        <dbReference type="EMBL" id="VYT88648.1"/>
    </source>
</evidence>
<name>A0A6N3AE45_9CLOT</name>
<gene>
    <name evidence="2" type="ORF">CTLFYP3_00923</name>
</gene>
<accession>A0A6N3AE45</accession>
<reference evidence="2" key="1">
    <citation type="submission" date="2019-11" db="EMBL/GenBank/DDBJ databases">
        <authorList>
            <person name="Feng L."/>
        </authorList>
    </citation>
    <scope>NUCLEOTIDE SEQUENCE</scope>
    <source>
        <strain evidence="2">CTertiumLFYP3</strain>
    </source>
</reference>
<evidence type="ECO:0000256" key="1">
    <source>
        <dbReference type="SAM" id="SignalP"/>
    </source>
</evidence>
<feature type="chain" id="PRO_5026817170" description="Lipoprotein" evidence="1">
    <location>
        <begin position="25"/>
        <end position="213"/>
    </location>
</feature>
<dbReference type="AlphaFoldDB" id="A0A6N3AE45"/>
<dbReference type="EMBL" id="CACRTO010000008">
    <property type="protein sequence ID" value="VYT88648.1"/>
    <property type="molecule type" value="Genomic_DNA"/>
</dbReference>